<keyword evidence="7" id="KW-0067">ATP-binding</keyword>
<dbReference type="Proteomes" id="UP001054889">
    <property type="component" value="Unassembled WGS sequence"/>
</dbReference>
<evidence type="ECO:0000256" key="11">
    <source>
        <dbReference type="SAM" id="MobiDB-lite"/>
    </source>
</evidence>
<feature type="domain" description="Aminoacyl-tRNA synthetase class II (D/K/N)" evidence="12">
    <location>
        <begin position="243"/>
        <end position="383"/>
    </location>
</feature>
<organism evidence="13 14">
    <name type="scientific">Eleusine coracana subsp. coracana</name>
    <dbReference type="NCBI Taxonomy" id="191504"/>
    <lineage>
        <taxon>Eukaryota</taxon>
        <taxon>Viridiplantae</taxon>
        <taxon>Streptophyta</taxon>
        <taxon>Embryophyta</taxon>
        <taxon>Tracheophyta</taxon>
        <taxon>Spermatophyta</taxon>
        <taxon>Magnoliopsida</taxon>
        <taxon>Liliopsida</taxon>
        <taxon>Poales</taxon>
        <taxon>Poaceae</taxon>
        <taxon>PACMAD clade</taxon>
        <taxon>Chloridoideae</taxon>
        <taxon>Cynodonteae</taxon>
        <taxon>Eleusininae</taxon>
        <taxon>Eleusine</taxon>
    </lineage>
</organism>
<dbReference type="InterPro" id="IPR004364">
    <property type="entry name" value="Aa-tRNA-synt_II"/>
</dbReference>
<proteinExistence type="inferred from homology"/>
<dbReference type="GO" id="GO:0005829">
    <property type="term" value="C:cytosol"/>
    <property type="evidence" value="ECO:0007669"/>
    <property type="project" value="TreeGrafter"/>
</dbReference>
<comment type="catalytic activity">
    <reaction evidence="10">
        <text>tRNA(Asp) + L-aspartate + ATP = L-aspartyl-tRNA(Asp) + AMP + diphosphate</text>
        <dbReference type="Rhea" id="RHEA:19649"/>
        <dbReference type="Rhea" id="RHEA-COMP:9660"/>
        <dbReference type="Rhea" id="RHEA-COMP:9678"/>
        <dbReference type="ChEBI" id="CHEBI:29991"/>
        <dbReference type="ChEBI" id="CHEBI:30616"/>
        <dbReference type="ChEBI" id="CHEBI:33019"/>
        <dbReference type="ChEBI" id="CHEBI:78442"/>
        <dbReference type="ChEBI" id="CHEBI:78516"/>
        <dbReference type="ChEBI" id="CHEBI:456215"/>
        <dbReference type="EC" id="6.1.1.12"/>
    </reaction>
</comment>
<dbReference type="SUPFAM" id="SSF55681">
    <property type="entry name" value="Class II aaRS and biotin synthetases"/>
    <property type="match status" value="1"/>
</dbReference>
<gene>
    <name evidence="13" type="primary">gb15096</name>
    <name evidence="13" type="ORF">PR202_gb15096</name>
</gene>
<keyword evidence="9" id="KW-0030">Aminoacyl-tRNA synthetase</keyword>
<dbReference type="PANTHER" id="PTHR43450:SF5">
    <property type="entry name" value="ASPARTATE--TRNA LIGASE"/>
    <property type="match status" value="1"/>
</dbReference>
<keyword evidence="4" id="KW-0963">Cytoplasm</keyword>
<dbReference type="AlphaFoldDB" id="A0AAV5EYI6"/>
<dbReference type="GO" id="GO:0003723">
    <property type="term" value="F:RNA binding"/>
    <property type="evidence" value="ECO:0007669"/>
    <property type="project" value="TreeGrafter"/>
</dbReference>
<keyword evidence="6" id="KW-0547">Nucleotide-binding</keyword>
<evidence type="ECO:0000256" key="2">
    <source>
        <dbReference type="ARBA" id="ARBA00005312"/>
    </source>
</evidence>
<evidence type="ECO:0000256" key="6">
    <source>
        <dbReference type="ARBA" id="ARBA00022741"/>
    </source>
</evidence>
<evidence type="ECO:0000256" key="8">
    <source>
        <dbReference type="ARBA" id="ARBA00022917"/>
    </source>
</evidence>
<evidence type="ECO:0000256" key="1">
    <source>
        <dbReference type="ARBA" id="ARBA00004496"/>
    </source>
</evidence>
<keyword evidence="14" id="KW-1185">Reference proteome</keyword>
<dbReference type="InterPro" id="IPR002312">
    <property type="entry name" value="Asp/Asn-tRNA-synth_IIb"/>
</dbReference>
<dbReference type="GO" id="GO:0006422">
    <property type="term" value="P:aspartyl-tRNA aminoacylation"/>
    <property type="evidence" value="ECO:0007669"/>
    <property type="project" value="InterPro"/>
</dbReference>
<evidence type="ECO:0000313" key="13">
    <source>
        <dbReference type="EMBL" id="GJN27106.1"/>
    </source>
</evidence>
<sequence>MSMGLHETKPASAAGVSKKHTRSRGRAKKPVDPYASVYGIVPFNKFRGRPWIDVHELNESMVGKHVLVFGTVRYIRPQSKTRAILVLLDFSSTVPCVIDASADEGITMRMVGFAVTLRHDTPIDVEGVVVLQKSPIATTQKVEILVSKLHSIAFGTMASRDRTCRSSSTGITPRPASAAGCNLPCIYQDPSLNHGSTSIKLCSLVHHAIFRIQSEVEFYLERTLMLKHEDGIQMLKDFCYQELNMDSFFPGQEAGMKVKPMCDLTTEHEKKLGLLVREKYNTDLFILYQHPLALRPLYTMSCVENPAYGNSFDVFIRGEQVISGSQRIHNHEVLMKLAAEFSIDTNHVTKYLDLFRFVWYGLPPHGGFGACLYRVVMLFCGLDHF</sequence>
<reference evidence="13" key="2">
    <citation type="submission" date="2021-12" db="EMBL/GenBank/DDBJ databases">
        <title>Resequencing data analysis of finger millet.</title>
        <authorList>
            <person name="Hatakeyama M."/>
            <person name="Aluri S."/>
            <person name="Balachadran M.T."/>
            <person name="Sivarajan S.R."/>
            <person name="Poveda L."/>
            <person name="Shimizu-Inatsugi R."/>
            <person name="Schlapbach R."/>
            <person name="Sreeman S.M."/>
            <person name="Shimizu K.K."/>
        </authorList>
    </citation>
    <scope>NUCLEOTIDE SEQUENCE</scope>
</reference>
<accession>A0AAV5EYI6</accession>
<evidence type="ECO:0000256" key="4">
    <source>
        <dbReference type="ARBA" id="ARBA00022490"/>
    </source>
</evidence>
<evidence type="ECO:0000256" key="3">
    <source>
        <dbReference type="ARBA" id="ARBA00012841"/>
    </source>
</evidence>
<comment type="subcellular location">
    <subcellularLocation>
        <location evidence="1">Cytoplasm</location>
    </subcellularLocation>
</comment>
<dbReference type="InterPro" id="IPR012340">
    <property type="entry name" value="NA-bd_OB-fold"/>
</dbReference>
<dbReference type="GO" id="GO:0004815">
    <property type="term" value="F:aspartate-tRNA ligase activity"/>
    <property type="evidence" value="ECO:0007669"/>
    <property type="project" value="UniProtKB-EC"/>
</dbReference>
<dbReference type="EC" id="6.1.1.12" evidence="3"/>
<dbReference type="InterPro" id="IPR004523">
    <property type="entry name" value="Asp-tRNA_synthase_2"/>
</dbReference>
<comment type="caution">
    <text evidence="13">The sequence shown here is derived from an EMBL/GenBank/DDBJ whole genome shotgun (WGS) entry which is preliminary data.</text>
</comment>
<name>A0AAV5EYI6_ELECO</name>
<dbReference type="Pfam" id="PF00152">
    <property type="entry name" value="tRNA-synt_2"/>
    <property type="match status" value="1"/>
</dbReference>
<evidence type="ECO:0000313" key="14">
    <source>
        <dbReference type="Proteomes" id="UP001054889"/>
    </source>
</evidence>
<dbReference type="GO" id="GO:0005524">
    <property type="term" value="F:ATP binding"/>
    <property type="evidence" value="ECO:0007669"/>
    <property type="project" value="UniProtKB-KW"/>
</dbReference>
<feature type="compositionally biased region" description="Basic residues" evidence="11">
    <location>
        <begin position="17"/>
        <end position="28"/>
    </location>
</feature>
<evidence type="ECO:0000256" key="5">
    <source>
        <dbReference type="ARBA" id="ARBA00022598"/>
    </source>
</evidence>
<dbReference type="Gene3D" id="2.40.50.140">
    <property type="entry name" value="Nucleic acid-binding proteins"/>
    <property type="match status" value="1"/>
</dbReference>
<comment type="similarity">
    <text evidence="2">Belongs to the class-II aminoacyl-tRNA synthetase family. Type 2 subfamily.</text>
</comment>
<dbReference type="EMBL" id="BQKI01000079">
    <property type="protein sequence ID" value="GJN27106.1"/>
    <property type="molecule type" value="Genomic_DNA"/>
</dbReference>
<evidence type="ECO:0000256" key="9">
    <source>
        <dbReference type="ARBA" id="ARBA00023146"/>
    </source>
</evidence>
<dbReference type="Gene3D" id="3.30.930.10">
    <property type="entry name" value="Bira Bifunctional Protein, Domain 2"/>
    <property type="match status" value="1"/>
</dbReference>
<dbReference type="PRINTS" id="PR01042">
    <property type="entry name" value="TRNASYNTHASP"/>
</dbReference>
<keyword evidence="8" id="KW-0648">Protein biosynthesis</keyword>
<dbReference type="GO" id="GO:0017101">
    <property type="term" value="C:aminoacyl-tRNA synthetase multienzyme complex"/>
    <property type="evidence" value="ECO:0007669"/>
    <property type="project" value="TreeGrafter"/>
</dbReference>
<evidence type="ECO:0000256" key="10">
    <source>
        <dbReference type="ARBA" id="ARBA00047904"/>
    </source>
</evidence>
<dbReference type="PANTHER" id="PTHR43450">
    <property type="entry name" value="ASPARTYL-TRNA SYNTHETASE"/>
    <property type="match status" value="1"/>
</dbReference>
<dbReference type="InterPro" id="IPR045864">
    <property type="entry name" value="aa-tRNA-synth_II/BPL/LPL"/>
</dbReference>
<keyword evidence="5" id="KW-0436">Ligase</keyword>
<reference evidence="13" key="1">
    <citation type="journal article" date="2018" name="DNA Res.">
        <title>Multiple hybrid de novo genome assembly of finger millet, an orphan allotetraploid crop.</title>
        <authorList>
            <person name="Hatakeyama M."/>
            <person name="Aluri S."/>
            <person name="Balachadran M.T."/>
            <person name="Sivarajan S.R."/>
            <person name="Patrignani A."/>
            <person name="Gruter S."/>
            <person name="Poveda L."/>
            <person name="Shimizu-Inatsugi R."/>
            <person name="Baeten J."/>
            <person name="Francoijs K.J."/>
            <person name="Nataraja K.N."/>
            <person name="Reddy Y.A.N."/>
            <person name="Phadnis S."/>
            <person name="Ravikumar R.L."/>
            <person name="Schlapbach R."/>
            <person name="Sreeman S.M."/>
            <person name="Shimizu K.K."/>
        </authorList>
    </citation>
    <scope>NUCLEOTIDE SEQUENCE</scope>
</reference>
<evidence type="ECO:0000256" key="7">
    <source>
        <dbReference type="ARBA" id="ARBA00022840"/>
    </source>
</evidence>
<dbReference type="SUPFAM" id="SSF50249">
    <property type="entry name" value="Nucleic acid-binding proteins"/>
    <property type="match status" value="1"/>
</dbReference>
<protein>
    <recommendedName>
        <fullName evidence="3">aspartate--tRNA ligase</fullName>
        <ecNumber evidence="3">6.1.1.12</ecNumber>
    </recommendedName>
</protein>
<evidence type="ECO:0000259" key="12">
    <source>
        <dbReference type="Pfam" id="PF00152"/>
    </source>
</evidence>
<feature type="region of interest" description="Disordered" evidence="11">
    <location>
        <begin position="1"/>
        <end position="29"/>
    </location>
</feature>